<comment type="caution">
    <text evidence="3">The sequence shown here is derived from an EMBL/GenBank/DDBJ whole genome shotgun (WGS) entry which is preliminary data.</text>
</comment>
<keyword evidence="2" id="KW-0472">Membrane</keyword>
<feature type="compositionally biased region" description="Acidic residues" evidence="1">
    <location>
        <begin position="1"/>
        <end position="11"/>
    </location>
</feature>
<protein>
    <submittedName>
        <fullName evidence="3">Uncharacterized protein</fullName>
    </submittedName>
</protein>
<name>A0A317C826_9GAMM</name>
<sequence>METFSESEESAMNEQETAGKAVLERKTNITVMQSNGTLKAYVRGTEYNLRVMKPSHGVGVIELKRSLDRNREMIEQSLAKMIEIYREFRLSEDPLKFESDDDYRTATKNALVARANIDVLIPLINMRGGDAEYEGSGEGLPIEEHVEKLRNIAEEVIDAELYVYVPPEPVVEVNDGISWPSFFVVGLIVLLVVLFLKVFL</sequence>
<dbReference type="AlphaFoldDB" id="A0A317C826"/>
<evidence type="ECO:0000256" key="1">
    <source>
        <dbReference type="SAM" id="MobiDB-lite"/>
    </source>
</evidence>
<evidence type="ECO:0000256" key="2">
    <source>
        <dbReference type="SAM" id="Phobius"/>
    </source>
</evidence>
<feature type="region of interest" description="Disordered" evidence="1">
    <location>
        <begin position="1"/>
        <end position="20"/>
    </location>
</feature>
<gene>
    <name evidence="3" type="ORF">DKT75_15140</name>
</gene>
<evidence type="ECO:0000313" key="4">
    <source>
        <dbReference type="Proteomes" id="UP000245506"/>
    </source>
</evidence>
<organism evidence="3 4">
    <name type="scientific">Leucothrix arctica</name>
    <dbReference type="NCBI Taxonomy" id="1481894"/>
    <lineage>
        <taxon>Bacteria</taxon>
        <taxon>Pseudomonadati</taxon>
        <taxon>Pseudomonadota</taxon>
        <taxon>Gammaproteobacteria</taxon>
        <taxon>Thiotrichales</taxon>
        <taxon>Thiotrichaceae</taxon>
        <taxon>Leucothrix</taxon>
    </lineage>
</organism>
<feature type="transmembrane region" description="Helical" evidence="2">
    <location>
        <begin position="177"/>
        <end position="199"/>
    </location>
</feature>
<dbReference type="OrthoDB" id="5625392at2"/>
<accession>A0A317C826</accession>
<keyword evidence="2" id="KW-1133">Transmembrane helix</keyword>
<proteinExistence type="predicted"/>
<dbReference type="Proteomes" id="UP000245506">
    <property type="component" value="Unassembled WGS sequence"/>
</dbReference>
<dbReference type="EMBL" id="QGKL01000039">
    <property type="protein sequence ID" value="PWQ94628.1"/>
    <property type="molecule type" value="Genomic_DNA"/>
</dbReference>
<keyword evidence="4" id="KW-1185">Reference proteome</keyword>
<reference evidence="3 4" key="1">
    <citation type="submission" date="2018-05" db="EMBL/GenBank/DDBJ databases">
        <title>Leucothrix arctica sp. nov., isolated from Arctic seawater.</title>
        <authorList>
            <person name="Choi A."/>
            <person name="Baek K."/>
        </authorList>
    </citation>
    <scope>NUCLEOTIDE SEQUENCE [LARGE SCALE GENOMIC DNA]</scope>
    <source>
        <strain evidence="3 4">IMCC9719</strain>
    </source>
</reference>
<keyword evidence="2" id="KW-0812">Transmembrane</keyword>
<dbReference type="RefSeq" id="WP_109824277.1">
    <property type="nucleotide sequence ID" value="NZ_QGKL01000039.1"/>
</dbReference>
<evidence type="ECO:0000313" key="3">
    <source>
        <dbReference type="EMBL" id="PWQ94628.1"/>
    </source>
</evidence>